<accession>A0AAV9AYI9</accession>
<proteinExistence type="predicted"/>
<comment type="caution">
    <text evidence="1">The sequence shown here is derived from an EMBL/GenBank/DDBJ whole genome shotgun (WGS) entry which is preliminary data.</text>
</comment>
<dbReference type="PANTHER" id="PTHR45564">
    <property type="entry name" value="NAD(P)H-QUINONE OXIDOREDUCTASE SUBUNIT 2 B, CHLOROPLASTIC"/>
    <property type="match status" value="1"/>
</dbReference>
<protein>
    <submittedName>
        <fullName evidence="1">Uncharacterized protein</fullName>
    </submittedName>
</protein>
<dbReference type="PANTHER" id="PTHR45564:SF1">
    <property type="entry name" value="NAD(P)H-QUINONE OXIDOREDUCTASE SUBUNIT 2"/>
    <property type="match status" value="1"/>
</dbReference>
<dbReference type="Proteomes" id="UP001179952">
    <property type="component" value="Unassembled WGS sequence"/>
</dbReference>
<evidence type="ECO:0000313" key="2">
    <source>
        <dbReference type="Proteomes" id="UP001179952"/>
    </source>
</evidence>
<keyword evidence="2" id="KW-1185">Reference proteome</keyword>
<reference evidence="1" key="2">
    <citation type="submission" date="2023-06" db="EMBL/GenBank/DDBJ databases">
        <authorList>
            <person name="Ma L."/>
            <person name="Liu K.-W."/>
            <person name="Li Z."/>
            <person name="Hsiao Y.-Y."/>
            <person name="Qi Y."/>
            <person name="Fu T."/>
            <person name="Tang G."/>
            <person name="Zhang D."/>
            <person name="Sun W.-H."/>
            <person name="Liu D.-K."/>
            <person name="Li Y."/>
            <person name="Chen G.-Z."/>
            <person name="Liu X.-D."/>
            <person name="Liao X.-Y."/>
            <person name="Jiang Y.-T."/>
            <person name="Yu X."/>
            <person name="Hao Y."/>
            <person name="Huang J."/>
            <person name="Zhao X.-W."/>
            <person name="Ke S."/>
            <person name="Chen Y.-Y."/>
            <person name="Wu W.-L."/>
            <person name="Hsu J.-L."/>
            <person name="Lin Y.-F."/>
            <person name="Huang M.-D."/>
            <person name="Li C.-Y."/>
            <person name="Huang L."/>
            <person name="Wang Z.-W."/>
            <person name="Zhao X."/>
            <person name="Zhong W.-Y."/>
            <person name="Peng D.-H."/>
            <person name="Ahmad S."/>
            <person name="Lan S."/>
            <person name="Zhang J.-S."/>
            <person name="Tsai W.-C."/>
            <person name="Van De Peer Y."/>
            <person name="Liu Z.-J."/>
        </authorList>
    </citation>
    <scope>NUCLEOTIDE SEQUENCE</scope>
    <source>
        <strain evidence="1">SCP</strain>
        <tissue evidence="1">Leaves</tissue>
    </source>
</reference>
<reference evidence="1" key="1">
    <citation type="journal article" date="2023" name="Nat. Commun.">
        <title>Diploid and tetraploid genomes of Acorus and the evolution of monocots.</title>
        <authorList>
            <person name="Ma L."/>
            <person name="Liu K.W."/>
            <person name="Li Z."/>
            <person name="Hsiao Y.Y."/>
            <person name="Qi Y."/>
            <person name="Fu T."/>
            <person name="Tang G.D."/>
            <person name="Zhang D."/>
            <person name="Sun W.H."/>
            <person name="Liu D.K."/>
            <person name="Li Y."/>
            <person name="Chen G.Z."/>
            <person name="Liu X.D."/>
            <person name="Liao X.Y."/>
            <person name="Jiang Y.T."/>
            <person name="Yu X."/>
            <person name="Hao Y."/>
            <person name="Huang J."/>
            <person name="Zhao X.W."/>
            <person name="Ke S."/>
            <person name="Chen Y.Y."/>
            <person name="Wu W.L."/>
            <person name="Hsu J.L."/>
            <person name="Lin Y.F."/>
            <person name="Huang M.D."/>
            <person name="Li C.Y."/>
            <person name="Huang L."/>
            <person name="Wang Z.W."/>
            <person name="Zhao X."/>
            <person name="Zhong W.Y."/>
            <person name="Peng D.H."/>
            <person name="Ahmad S."/>
            <person name="Lan S."/>
            <person name="Zhang J.S."/>
            <person name="Tsai W.C."/>
            <person name="Van de Peer Y."/>
            <person name="Liu Z.J."/>
        </authorList>
    </citation>
    <scope>NUCLEOTIDE SEQUENCE</scope>
    <source>
        <strain evidence="1">SCP</strain>
    </source>
</reference>
<dbReference type="EMBL" id="JAUJYN010000006">
    <property type="protein sequence ID" value="KAK1269125.1"/>
    <property type="molecule type" value="Genomic_DNA"/>
</dbReference>
<organism evidence="1 2">
    <name type="scientific">Acorus gramineus</name>
    <name type="common">Dwarf sweet flag</name>
    <dbReference type="NCBI Taxonomy" id="55184"/>
    <lineage>
        <taxon>Eukaryota</taxon>
        <taxon>Viridiplantae</taxon>
        <taxon>Streptophyta</taxon>
        <taxon>Embryophyta</taxon>
        <taxon>Tracheophyta</taxon>
        <taxon>Spermatophyta</taxon>
        <taxon>Magnoliopsida</taxon>
        <taxon>Liliopsida</taxon>
        <taxon>Acoraceae</taxon>
        <taxon>Acorus</taxon>
    </lineage>
</organism>
<evidence type="ECO:0000313" key="1">
    <source>
        <dbReference type="EMBL" id="KAK1269125.1"/>
    </source>
</evidence>
<sequence>MVSWVIRREGERGAEIKQIVNGLINTQMYNFPEISIVLIFKLSPALFHQWTPDIYEGVRFIRQNPTLYIYRICHDTFFFFFTFAKIEFVQFEIDRYTLFIKAKN</sequence>
<gene>
    <name evidence="1" type="ORF">QJS04_geneDACA013722</name>
</gene>
<dbReference type="AlphaFoldDB" id="A0AAV9AYI9"/>
<name>A0AAV9AYI9_ACOGR</name>